<dbReference type="Proteomes" id="UP000054270">
    <property type="component" value="Unassembled WGS sequence"/>
</dbReference>
<gene>
    <name evidence="1" type="ORF">HYPSUDRAFT_791182</name>
</gene>
<sequence length="210" mass="23029">MYEALRAGPATRNARSFFPSPDLFSLHRAARVPALTTSSNAGASVFGYRNWPPAPGTCDVGSRWVLMRGGDAPFVCLFILCFYFYATPTHPSSITPFHISRPHPPRPTHLRLRLRRGALLYFTQLRRPLPSKVAGVRRGAVTRVPPKPPRACACGMYPPRTRTCPLSCPRAHRAHRTTRAASPGSVPSAAAREALWYHPVPPPATSAITV</sequence>
<dbReference type="AlphaFoldDB" id="A0A0D2LJT3"/>
<evidence type="ECO:0000313" key="1">
    <source>
        <dbReference type="EMBL" id="KJA27972.1"/>
    </source>
</evidence>
<keyword evidence="2" id="KW-1185">Reference proteome</keyword>
<accession>A0A0D2LJT3</accession>
<organism evidence="1 2">
    <name type="scientific">Hypholoma sublateritium (strain FD-334 SS-4)</name>
    <dbReference type="NCBI Taxonomy" id="945553"/>
    <lineage>
        <taxon>Eukaryota</taxon>
        <taxon>Fungi</taxon>
        <taxon>Dikarya</taxon>
        <taxon>Basidiomycota</taxon>
        <taxon>Agaricomycotina</taxon>
        <taxon>Agaricomycetes</taxon>
        <taxon>Agaricomycetidae</taxon>
        <taxon>Agaricales</taxon>
        <taxon>Agaricineae</taxon>
        <taxon>Strophariaceae</taxon>
        <taxon>Hypholoma</taxon>
    </lineage>
</organism>
<proteinExistence type="predicted"/>
<name>A0A0D2LJT3_HYPSF</name>
<protein>
    <submittedName>
        <fullName evidence="1">Uncharacterized protein</fullName>
    </submittedName>
</protein>
<dbReference type="EMBL" id="KN817522">
    <property type="protein sequence ID" value="KJA27972.1"/>
    <property type="molecule type" value="Genomic_DNA"/>
</dbReference>
<reference evidence="2" key="1">
    <citation type="submission" date="2014-04" db="EMBL/GenBank/DDBJ databases">
        <title>Evolutionary Origins and Diversification of the Mycorrhizal Mutualists.</title>
        <authorList>
            <consortium name="DOE Joint Genome Institute"/>
            <consortium name="Mycorrhizal Genomics Consortium"/>
            <person name="Kohler A."/>
            <person name="Kuo A."/>
            <person name="Nagy L.G."/>
            <person name="Floudas D."/>
            <person name="Copeland A."/>
            <person name="Barry K.W."/>
            <person name="Cichocki N."/>
            <person name="Veneault-Fourrey C."/>
            <person name="LaButti K."/>
            <person name="Lindquist E.A."/>
            <person name="Lipzen A."/>
            <person name="Lundell T."/>
            <person name="Morin E."/>
            <person name="Murat C."/>
            <person name="Riley R."/>
            <person name="Ohm R."/>
            <person name="Sun H."/>
            <person name="Tunlid A."/>
            <person name="Henrissat B."/>
            <person name="Grigoriev I.V."/>
            <person name="Hibbett D.S."/>
            <person name="Martin F."/>
        </authorList>
    </citation>
    <scope>NUCLEOTIDE SEQUENCE [LARGE SCALE GENOMIC DNA]</scope>
    <source>
        <strain evidence="2">FD-334 SS-4</strain>
    </source>
</reference>
<evidence type="ECO:0000313" key="2">
    <source>
        <dbReference type="Proteomes" id="UP000054270"/>
    </source>
</evidence>